<gene>
    <name evidence="1" type="ORF">SFRICE_038306</name>
</gene>
<organism evidence="1">
    <name type="scientific">Spodoptera frugiperda</name>
    <name type="common">Fall armyworm</name>
    <dbReference type="NCBI Taxonomy" id="7108"/>
    <lineage>
        <taxon>Eukaryota</taxon>
        <taxon>Metazoa</taxon>
        <taxon>Ecdysozoa</taxon>
        <taxon>Arthropoda</taxon>
        <taxon>Hexapoda</taxon>
        <taxon>Insecta</taxon>
        <taxon>Pterygota</taxon>
        <taxon>Neoptera</taxon>
        <taxon>Endopterygota</taxon>
        <taxon>Lepidoptera</taxon>
        <taxon>Glossata</taxon>
        <taxon>Ditrysia</taxon>
        <taxon>Noctuoidea</taxon>
        <taxon>Noctuidae</taxon>
        <taxon>Amphipyrinae</taxon>
        <taxon>Spodoptera</taxon>
    </lineage>
</organism>
<sequence>MDLNLTTSRSQGQTFCYGITVPVNEQMEWTWRPETPEALQVRCRPFVRNLRVVGESGIVKIWKRDSSPRAVTSLELYTLFPNTP</sequence>
<dbReference type="AlphaFoldDB" id="A0A2H1W8G8"/>
<protein>
    <submittedName>
        <fullName evidence="1">SFRICE_038306</fullName>
    </submittedName>
</protein>
<evidence type="ECO:0000313" key="1">
    <source>
        <dbReference type="EMBL" id="SOQ49142.1"/>
    </source>
</evidence>
<dbReference type="EMBL" id="ODYU01006891">
    <property type="protein sequence ID" value="SOQ49142.1"/>
    <property type="molecule type" value="Genomic_DNA"/>
</dbReference>
<name>A0A2H1W8G8_SPOFR</name>
<accession>A0A2H1W8G8</accession>
<reference evidence="1" key="1">
    <citation type="submission" date="2016-07" db="EMBL/GenBank/DDBJ databases">
        <authorList>
            <person name="Bretaudeau A."/>
        </authorList>
    </citation>
    <scope>NUCLEOTIDE SEQUENCE</scope>
    <source>
        <strain evidence="1">Rice</strain>
        <tissue evidence="1">Whole body</tissue>
    </source>
</reference>
<proteinExistence type="predicted"/>